<accession>A0A2R5F4U8</accession>
<name>A0A2R5F4U8_9PROT</name>
<evidence type="ECO:0000256" key="6">
    <source>
        <dbReference type="ARBA" id="ARBA00022692"/>
    </source>
</evidence>
<feature type="transmembrane region" description="Helical" evidence="9">
    <location>
        <begin position="26"/>
        <end position="50"/>
    </location>
</feature>
<sequence>MSDTPQTQPRNLQAIMDLVFRNTTKLFAFLVFGVLFGILITLLLASLPALKTFGFHFFTNDAWNPVTVEFGAMVPIYGTLVTSVIAMLIGIPVSFGIALFITELTPAWLKRPLGIAIELLAGIPSIIYGMWGLFVFAPWFADNLEPWINDHMGNWPLVGQFFQGPPMGIGMLTASFILAIMVIPFISSVMRDVFEVVPPMLKESAYGLGATTWEVVWNVVLPYTKVGVVGGVMLGLGRALGETMAVTFVIGNAHEFSTSLLMPGNTISSALANEFTEAVGDIYSSSLITLGMMLFVITFIVLALAKLLLIKLASKEGKQA</sequence>
<keyword evidence="6 9" id="KW-0812">Transmembrane</keyword>
<feature type="transmembrane region" description="Helical" evidence="9">
    <location>
        <begin position="282"/>
        <end position="309"/>
    </location>
</feature>
<evidence type="ECO:0000313" key="13">
    <source>
        <dbReference type="Proteomes" id="UP000245081"/>
    </source>
</evidence>
<evidence type="ECO:0000256" key="8">
    <source>
        <dbReference type="ARBA" id="ARBA00023136"/>
    </source>
</evidence>
<dbReference type="Pfam" id="PF00528">
    <property type="entry name" value="BPD_transp_1"/>
    <property type="match status" value="1"/>
</dbReference>
<dbReference type="PROSITE" id="PS50928">
    <property type="entry name" value="ABC_TM1"/>
    <property type="match status" value="1"/>
</dbReference>
<dbReference type="GO" id="GO:0005315">
    <property type="term" value="F:phosphate transmembrane transporter activity"/>
    <property type="evidence" value="ECO:0007669"/>
    <property type="project" value="InterPro"/>
</dbReference>
<dbReference type="NCBIfam" id="TIGR02138">
    <property type="entry name" value="phosphate_pstC"/>
    <property type="match status" value="1"/>
</dbReference>
<keyword evidence="7 9" id="KW-1133">Transmembrane helix</keyword>
<dbReference type="Proteomes" id="UP000245081">
    <property type="component" value="Unassembled WGS sequence"/>
</dbReference>
<dbReference type="InterPro" id="IPR051124">
    <property type="entry name" value="Phosphate_Transport_Permease"/>
</dbReference>
<dbReference type="GO" id="GO:0006817">
    <property type="term" value="P:phosphate ion transport"/>
    <property type="evidence" value="ECO:0007669"/>
    <property type="project" value="UniProtKB-KW"/>
</dbReference>
<organism evidence="12 13">
    <name type="scientific">Novimethylophilus kurashikiensis</name>
    <dbReference type="NCBI Taxonomy" id="1825523"/>
    <lineage>
        <taxon>Bacteria</taxon>
        <taxon>Pseudomonadati</taxon>
        <taxon>Pseudomonadota</taxon>
        <taxon>Betaproteobacteria</taxon>
        <taxon>Nitrosomonadales</taxon>
        <taxon>Methylophilaceae</taxon>
        <taxon>Novimethylophilus</taxon>
    </lineage>
</organism>
<feature type="transmembrane region" description="Helical" evidence="9">
    <location>
        <begin position="161"/>
        <end position="186"/>
    </location>
</feature>
<evidence type="ECO:0000256" key="10">
    <source>
        <dbReference type="RuleBase" id="RU363054"/>
    </source>
</evidence>
<dbReference type="PANTHER" id="PTHR30425">
    <property type="entry name" value="PHOSPHATE TRANSPORT SYSTEM PERMEASE PROTEIN PST"/>
    <property type="match status" value="1"/>
</dbReference>
<reference evidence="12 13" key="1">
    <citation type="journal article" date="2018" name="Environ. Microbiol.">
        <title>Isolation and genomic characterization of Novimethylophilus kurashikiensis gen. nov. sp. nov., a new lanthanide-dependent methylotrophic species of Methylophilaceae.</title>
        <authorList>
            <person name="Lv H."/>
            <person name="Sahin N."/>
            <person name="Tani A."/>
        </authorList>
    </citation>
    <scope>NUCLEOTIDE SEQUENCE [LARGE SCALE GENOMIC DNA]</scope>
    <source>
        <strain evidence="12 13">La2-4</strain>
    </source>
</reference>
<feature type="transmembrane region" description="Helical" evidence="9">
    <location>
        <begin position="70"/>
        <end position="101"/>
    </location>
</feature>
<dbReference type="RefSeq" id="WP_109014450.1">
    <property type="nucleotide sequence ID" value="NZ_BDOQ01000003.1"/>
</dbReference>
<proteinExistence type="inferred from homology"/>
<keyword evidence="3 9" id="KW-0813">Transport</keyword>
<gene>
    <name evidence="12" type="primary">pstC</name>
    <name evidence="12" type="ORF">NMK_0769</name>
</gene>
<evidence type="ECO:0000256" key="7">
    <source>
        <dbReference type="ARBA" id="ARBA00022989"/>
    </source>
</evidence>
<evidence type="ECO:0000256" key="5">
    <source>
        <dbReference type="ARBA" id="ARBA00022592"/>
    </source>
</evidence>
<keyword evidence="10" id="KW-0997">Cell inner membrane</keyword>
<dbReference type="GO" id="GO:0005886">
    <property type="term" value="C:plasma membrane"/>
    <property type="evidence" value="ECO:0007669"/>
    <property type="project" value="UniProtKB-SubCell"/>
</dbReference>
<dbReference type="AlphaFoldDB" id="A0A2R5F4U8"/>
<evidence type="ECO:0000256" key="9">
    <source>
        <dbReference type="RuleBase" id="RU363032"/>
    </source>
</evidence>
<dbReference type="Gene3D" id="1.10.3720.10">
    <property type="entry name" value="MetI-like"/>
    <property type="match status" value="1"/>
</dbReference>
<protein>
    <recommendedName>
        <fullName evidence="10">Phosphate transport system permease protein</fullName>
    </recommendedName>
</protein>
<comment type="function">
    <text evidence="10">Part of the binding-protein-dependent transport system for phosphate; probably responsible for the translocation of the substrate across the membrane.</text>
</comment>
<evidence type="ECO:0000256" key="3">
    <source>
        <dbReference type="ARBA" id="ARBA00022448"/>
    </source>
</evidence>
<evidence type="ECO:0000256" key="4">
    <source>
        <dbReference type="ARBA" id="ARBA00022475"/>
    </source>
</evidence>
<keyword evidence="13" id="KW-1185">Reference proteome</keyword>
<evidence type="ECO:0000256" key="2">
    <source>
        <dbReference type="ARBA" id="ARBA00007069"/>
    </source>
</evidence>
<feature type="domain" description="ABC transmembrane type-1" evidence="11">
    <location>
        <begin position="76"/>
        <end position="305"/>
    </location>
</feature>
<dbReference type="EMBL" id="BDOQ01000003">
    <property type="protein sequence ID" value="GBG13225.1"/>
    <property type="molecule type" value="Genomic_DNA"/>
</dbReference>
<evidence type="ECO:0000256" key="1">
    <source>
        <dbReference type="ARBA" id="ARBA00004651"/>
    </source>
</evidence>
<keyword evidence="4" id="KW-1003">Cell membrane</keyword>
<dbReference type="InterPro" id="IPR000515">
    <property type="entry name" value="MetI-like"/>
</dbReference>
<keyword evidence="5 10" id="KW-0592">Phosphate transport</keyword>
<evidence type="ECO:0000259" key="11">
    <source>
        <dbReference type="PROSITE" id="PS50928"/>
    </source>
</evidence>
<evidence type="ECO:0000313" key="12">
    <source>
        <dbReference type="EMBL" id="GBG13225.1"/>
    </source>
</evidence>
<comment type="similarity">
    <text evidence="2 10">Belongs to the binding-protein-dependent transport system permease family. CysTW subfamily.</text>
</comment>
<dbReference type="InterPro" id="IPR035906">
    <property type="entry name" value="MetI-like_sf"/>
</dbReference>
<dbReference type="PANTHER" id="PTHR30425:SF1">
    <property type="entry name" value="PHOSPHATE TRANSPORT SYSTEM PERMEASE PROTEIN PSTC"/>
    <property type="match status" value="1"/>
</dbReference>
<dbReference type="OrthoDB" id="9785113at2"/>
<comment type="caution">
    <text evidence="10">Lacks conserved residue(s) required for the propagation of feature annotation.</text>
</comment>
<dbReference type="CDD" id="cd06261">
    <property type="entry name" value="TM_PBP2"/>
    <property type="match status" value="1"/>
</dbReference>
<dbReference type="InterPro" id="IPR011864">
    <property type="entry name" value="Phosphate_PstC"/>
</dbReference>
<comment type="caution">
    <text evidence="12">The sequence shown here is derived from an EMBL/GenBank/DDBJ whole genome shotgun (WGS) entry which is preliminary data.</text>
</comment>
<comment type="subcellular location">
    <subcellularLocation>
        <location evidence="10">Cell inner membrane</location>
        <topology evidence="10">Multi-pass membrane protein</topology>
    </subcellularLocation>
    <subcellularLocation>
        <location evidence="1 9">Cell membrane</location>
        <topology evidence="1 9">Multi-pass membrane protein</topology>
    </subcellularLocation>
</comment>
<dbReference type="SUPFAM" id="SSF161098">
    <property type="entry name" value="MetI-like"/>
    <property type="match status" value="1"/>
</dbReference>
<keyword evidence="8 9" id="KW-0472">Membrane</keyword>
<feature type="transmembrane region" description="Helical" evidence="9">
    <location>
        <begin position="113"/>
        <end position="141"/>
    </location>
</feature>